<dbReference type="Proteomes" id="UP000225954">
    <property type="component" value="Segment"/>
</dbReference>
<accession>A0A0N9RYY8</accession>
<organism evidence="2 3">
    <name type="scientific">Pseudomonas phage POR1</name>
    <dbReference type="NCBI Taxonomy" id="1718594"/>
    <lineage>
        <taxon>Viruses</taxon>
        <taxon>Duplodnaviria</taxon>
        <taxon>Heunggongvirae</taxon>
        <taxon>Uroviricota</taxon>
        <taxon>Caudoviricetes</taxon>
        <taxon>Porunavirus</taxon>
        <taxon>Porunavirus POR1</taxon>
    </lineage>
</organism>
<reference evidence="2 3" key="1">
    <citation type="journal article" date="2016" name="Genome Announc.">
        <title>Genome Sequences of Pseudomonas oryzihabitans Phage POR1 and Pseudomonas aeruginosa Phage PAE1.</title>
        <authorList>
            <person name="Dyson Z.A."/>
            <person name="Seviour R.J."/>
            <person name="Tucci J."/>
            <person name="Petrovski S."/>
        </authorList>
    </citation>
    <scope>NUCLEOTIDE SEQUENCE [LARGE SCALE GENOMIC DNA]</scope>
</reference>
<feature type="compositionally biased region" description="Low complexity" evidence="1">
    <location>
        <begin position="1"/>
        <end position="26"/>
    </location>
</feature>
<sequence length="380" mass="41218">MNNGYPQGQYPQQQGQYPQGYAQQQQGGQGFGFNVNDYEANQAFENLPPAWYNAQATAASIEDAQSGQGNKRFVIEWTIYGGPFAGRKVFEGMNIIHTNEQTQEIARRDLRALQDAVGKQLTGPQDVFNAYACIKVGLSKPKRDATEAEKAAFEPRNTLRGYKPFDAALDQQAQQPQGYNVMVTPQQWPQMGNGMPGGYAPQSQPPMQPQMQQMPNQPMQQMPQHAPMQQPMQQQPMQQAPQQQMPQQMPGQQQPQQQYAPQQQPGQNFPQAGAMPQGGASSDQQGQAMNAPGAMAPGGQYSPQTAGAPADSQGAPQGSSGQQQQPPQNFAPPQQGMPNMPGQPGQPPMAQPNQQFAPQGQPPQPQQQQPGQAAGNSGGW</sequence>
<feature type="region of interest" description="Disordered" evidence="1">
    <location>
        <begin position="1"/>
        <end position="28"/>
    </location>
</feature>
<feature type="compositionally biased region" description="Low complexity" evidence="1">
    <location>
        <begin position="366"/>
        <end position="380"/>
    </location>
</feature>
<evidence type="ECO:0000256" key="1">
    <source>
        <dbReference type="SAM" id="MobiDB-lite"/>
    </source>
</evidence>
<proteinExistence type="predicted"/>
<gene>
    <name evidence="2" type="ORF">POR1_34</name>
</gene>
<dbReference type="EMBL" id="KT716399">
    <property type="protein sequence ID" value="ALH46239.1"/>
    <property type="molecule type" value="Genomic_DNA"/>
</dbReference>
<feature type="compositionally biased region" description="Low complexity" evidence="1">
    <location>
        <begin position="209"/>
        <end position="267"/>
    </location>
</feature>
<name>A0A0N9RYY8_9CAUD</name>
<feature type="compositionally biased region" description="Low complexity" evidence="1">
    <location>
        <begin position="277"/>
        <end position="300"/>
    </location>
</feature>
<evidence type="ECO:0000313" key="3">
    <source>
        <dbReference type="Proteomes" id="UP000225954"/>
    </source>
</evidence>
<keyword evidence="3" id="KW-1185">Reference proteome</keyword>
<feature type="region of interest" description="Disordered" evidence="1">
    <location>
        <begin position="185"/>
        <end position="380"/>
    </location>
</feature>
<protein>
    <submittedName>
        <fullName evidence="2">Uncharacterized protein</fullName>
    </submittedName>
</protein>
<dbReference type="Pfam" id="PF05037">
    <property type="entry name" value="DUF669"/>
    <property type="match status" value="1"/>
</dbReference>
<evidence type="ECO:0000313" key="2">
    <source>
        <dbReference type="EMBL" id="ALH46239.1"/>
    </source>
</evidence>
<feature type="compositionally biased region" description="Low complexity" evidence="1">
    <location>
        <begin position="312"/>
        <end position="343"/>
    </location>
</feature>
<dbReference type="InterPro" id="IPR007731">
    <property type="entry name" value="DUF669"/>
</dbReference>